<dbReference type="Proteomes" id="UP000177870">
    <property type="component" value="Chromosome"/>
</dbReference>
<dbReference type="OrthoDB" id="9811471at2"/>
<organism evidence="2 3">
    <name type="scientific">Moorena producens PAL-8-15-08-1</name>
    <dbReference type="NCBI Taxonomy" id="1458985"/>
    <lineage>
        <taxon>Bacteria</taxon>
        <taxon>Bacillati</taxon>
        <taxon>Cyanobacteriota</taxon>
        <taxon>Cyanophyceae</taxon>
        <taxon>Coleofasciculales</taxon>
        <taxon>Coleofasciculaceae</taxon>
        <taxon>Moorena</taxon>
    </lineage>
</organism>
<dbReference type="EMBL" id="CP017599">
    <property type="protein sequence ID" value="AOW98506.1"/>
    <property type="molecule type" value="Genomic_DNA"/>
</dbReference>
<proteinExistence type="predicted"/>
<dbReference type="Pfam" id="PF01425">
    <property type="entry name" value="Amidase"/>
    <property type="match status" value="1"/>
</dbReference>
<name>A0A1D8TLN4_9CYAN</name>
<evidence type="ECO:0000259" key="1">
    <source>
        <dbReference type="Pfam" id="PF01425"/>
    </source>
</evidence>
<dbReference type="PANTHER" id="PTHR42678:SF34">
    <property type="entry name" value="OS04G0183300 PROTEIN"/>
    <property type="match status" value="1"/>
</dbReference>
<evidence type="ECO:0000313" key="2">
    <source>
        <dbReference type="EMBL" id="AOW98506.1"/>
    </source>
</evidence>
<gene>
    <name evidence="2" type="ORF">BJP34_02750</name>
</gene>
<dbReference type="SUPFAM" id="SSF75304">
    <property type="entry name" value="Amidase signature (AS) enzymes"/>
    <property type="match status" value="1"/>
</dbReference>
<evidence type="ECO:0000313" key="3">
    <source>
        <dbReference type="Proteomes" id="UP000177870"/>
    </source>
</evidence>
<sequence>MKQKLTWWQIAKQGLTYLFMFALSAFPSEVVAETFRLREATIAEITRAFEKNALTSEQLVQLYLNRIKAYDDQGPKINGLISINNNALKEARALDQERQQKGPRSPLHGIPIILKDNYDTTDLPTTGGSVLLEGSLPPDDAFTVKKLREAGAIILGKANMSEFAESYGRLGYSSLGGLTRNPYKLTRDPSGSSGGSGAVIAANFAVLATGSDTSGSIRGPAAVAGLVGIKPTQGLVSRDGIIPLTLSFDSAGPMARTVTDAAIALGVMAGVDPNDYRTLESEGKTYKDYTQFLNKKALKGARIGVAIDFRGGNPEVDAATDAAIAKLRELGATVESVDFSPKLENLWPFMEEVTEAEFEPQIDSYLKNLQLPFPDTLREMYSMSLSNPLVNSEQALNPGRIGGFGESLKHPELADPEYLYILHFEFPRVRQEILSIMSAQNLDAIIWPTMTCPAGPLYNVEDPTYQCASSDPYIPGYLANVSGFPGISVAMGFTEQGLPLGLTFFGKPYSEPTLLGFAYAYEQATQFRRPPTTTPALPGENFDY</sequence>
<dbReference type="RefSeq" id="WP_070391013.1">
    <property type="nucleotide sequence ID" value="NZ_CP017599.1"/>
</dbReference>
<dbReference type="STRING" id="1458985.BJP34_02750"/>
<dbReference type="InterPro" id="IPR036928">
    <property type="entry name" value="AS_sf"/>
</dbReference>
<dbReference type="KEGG" id="mpro:BJP34_02750"/>
<feature type="domain" description="Amidase" evidence="1">
    <location>
        <begin position="59"/>
        <end position="515"/>
    </location>
</feature>
<dbReference type="AlphaFoldDB" id="A0A1D8TLN4"/>
<dbReference type="Gene3D" id="3.90.1300.10">
    <property type="entry name" value="Amidase signature (AS) domain"/>
    <property type="match status" value="1"/>
</dbReference>
<dbReference type="PANTHER" id="PTHR42678">
    <property type="entry name" value="AMIDASE"/>
    <property type="match status" value="1"/>
</dbReference>
<dbReference type="InterPro" id="IPR023631">
    <property type="entry name" value="Amidase_dom"/>
</dbReference>
<protein>
    <submittedName>
        <fullName evidence="2">Amidase</fullName>
    </submittedName>
</protein>
<accession>A0A1D8TLN4</accession>
<reference evidence="3" key="1">
    <citation type="submission" date="2016-10" db="EMBL/GenBank/DDBJ databases">
        <title>Comparative genomics uncovers the prolific and rare metabolic potential of the cyanobacterial genus Moorea.</title>
        <authorList>
            <person name="Leao T."/>
            <person name="Castelao G."/>
            <person name="Korobeynikov A."/>
            <person name="Monroe E.A."/>
            <person name="Podell S."/>
            <person name="Glukhov E."/>
            <person name="Allen E."/>
            <person name="Gerwick W.H."/>
            <person name="Gerwick L."/>
        </authorList>
    </citation>
    <scope>NUCLEOTIDE SEQUENCE [LARGE SCALE GENOMIC DNA]</scope>
    <source>
        <strain evidence="3">PAL-8-15-08-1</strain>
    </source>
</reference>